<keyword evidence="3" id="KW-1185">Reference proteome</keyword>
<evidence type="ECO:0000256" key="2">
    <source>
        <dbReference type="SAM" id="SignalP"/>
    </source>
</evidence>
<reference evidence="4" key="1">
    <citation type="submission" date="2025-08" db="UniProtKB">
        <authorList>
            <consortium name="RefSeq"/>
        </authorList>
    </citation>
    <scope>IDENTIFICATION</scope>
</reference>
<name>A0ABM1A4M2_APLCA</name>
<organism evidence="3 4">
    <name type="scientific">Aplysia californica</name>
    <name type="common">California sea hare</name>
    <dbReference type="NCBI Taxonomy" id="6500"/>
    <lineage>
        <taxon>Eukaryota</taxon>
        <taxon>Metazoa</taxon>
        <taxon>Spiralia</taxon>
        <taxon>Lophotrochozoa</taxon>
        <taxon>Mollusca</taxon>
        <taxon>Gastropoda</taxon>
        <taxon>Heterobranchia</taxon>
        <taxon>Euthyneura</taxon>
        <taxon>Tectipleura</taxon>
        <taxon>Aplysiida</taxon>
        <taxon>Aplysioidea</taxon>
        <taxon>Aplysiidae</taxon>
        <taxon>Aplysia</taxon>
    </lineage>
</organism>
<dbReference type="RefSeq" id="XP_012940755.1">
    <property type="nucleotide sequence ID" value="XM_013085301.1"/>
</dbReference>
<feature type="region of interest" description="Disordered" evidence="1">
    <location>
        <begin position="363"/>
        <end position="395"/>
    </location>
</feature>
<gene>
    <name evidence="4" type="primary">LOC106012402</name>
</gene>
<sequence length="596" mass="67978">MGLYRFCVLVSLVTLALAGLVIWSSWEARVDTRQLLLEQKMEQTDEIFKTLHSLHFLQEGTDVTSQEHLVYRHFPWLTGRVLLENYFLYRHFIGADRYHSRYSLSPMSVLKFFHDYEGEFGTCLRRTALYRKEAVTPEMTFATRHKWDATPASAEGIFRFKHKFKIHFGSAAFGVGCTNADDGRPTGGAITKKCGQVLILQDPLRFALSEYGQCLLTPDYAPSCQSIHQHQISVKEWIVSRGSVVFKSLLYSSRFCRQNSEVIKRYKMDMIGRSHPRDDTHVCQAVQSDHLDSLEPEVVRRLLDFITSNLKSWFSFVGLYEDLLKTSRLFHLVFRVPVHECEFLNKYNSKAQSFRSSRHDVVRSSEPNLAIPGQTRGSKLAFSSQTADDTQPQKEVPSLASLVKDGDELSLLRTLSRLENVQLLEQAGLSLSSRHVQKEINAGNSNIDSDVTFPEITDDTSLHESADVKGFVDLLTNSSDGGIPKNSSAAISRTTRAIDFVEEIYDEDEFESDGYGEDNNEEVWTSNGWGRQEVVSKFILKSEERNTNQVWDALYGKLSGDPDVQQALYLDNRIYEAAREIYRAQTQIVFNTIKDF</sequence>
<feature type="signal peptide" evidence="2">
    <location>
        <begin position="1"/>
        <end position="18"/>
    </location>
</feature>
<keyword evidence="2" id="KW-0732">Signal</keyword>
<dbReference type="GeneID" id="106012402"/>
<protein>
    <submittedName>
        <fullName evidence="4">Uncharacterized protein LOC106012402</fullName>
    </submittedName>
</protein>
<feature type="chain" id="PRO_5045939896" evidence="2">
    <location>
        <begin position="19"/>
        <end position="596"/>
    </location>
</feature>
<evidence type="ECO:0000313" key="4">
    <source>
        <dbReference type="RefSeq" id="XP_012940755.1"/>
    </source>
</evidence>
<accession>A0ABM1A4M2</accession>
<evidence type="ECO:0000313" key="3">
    <source>
        <dbReference type="Proteomes" id="UP000694888"/>
    </source>
</evidence>
<proteinExistence type="predicted"/>
<evidence type="ECO:0000256" key="1">
    <source>
        <dbReference type="SAM" id="MobiDB-lite"/>
    </source>
</evidence>
<feature type="compositionally biased region" description="Polar residues" evidence="1">
    <location>
        <begin position="375"/>
        <end position="390"/>
    </location>
</feature>
<dbReference type="Proteomes" id="UP000694888">
    <property type="component" value="Unplaced"/>
</dbReference>